<name>A0AAV7ER02_ARIFI</name>
<sequence length="118" mass="12889">MGTDNFVILSQEKTLTGGLPWPMGGSWMDFQPFSHRGEAGRVVVLLSVLNLDFGSFLQSPNWRKSPRPLAMNVPYLAATELVASPFRAVCPGTNGLTPCGSSYTVLQVKFCFHCCYIG</sequence>
<keyword evidence="2" id="KW-1185">Reference proteome</keyword>
<comment type="caution">
    <text evidence="1">The sequence shown here is derived from an EMBL/GenBank/DDBJ whole genome shotgun (WGS) entry which is preliminary data.</text>
</comment>
<proteinExistence type="predicted"/>
<protein>
    <submittedName>
        <fullName evidence="1">Uncharacterized protein</fullName>
    </submittedName>
</protein>
<accession>A0AAV7ER02</accession>
<evidence type="ECO:0000313" key="1">
    <source>
        <dbReference type="EMBL" id="KAG9451024.1"/>
    </source>
</evidence>
<organism evidence="1 2">
    <name type="scientific">Aristolochia fimbriata</name>
    <name type="common">White veined hardy Dutchman's pipe vine</name>
    <dbReference type="NCBI Taxonomy" id="158543"/>
    <lineage>
        <taxon>Eukaryota</taxon>
        <taxon>Viridiplantae</taxon>
        <taxon>Streptophyta</taxon>
        <taxon>Embryophyta</taxon>
        <taxon>Tracheophyta</taxon>
        <taxon>Spermatophyta</taxon>
        <taxon>Magnoliopsida</taxon>
        <taxon>Magnoliidae</taxon>
        <taxon>Piperales</taxon>
        <taxon>Aristolochiaceae</taxon>
        <taxon>Aristolochia</taxon>
    </lineage>
</organism>
<gene>
    <name evidence="1" type="ORF">H6P81_010989</name>
</gene>
<dbReference type="EMBL" id="JAINDJ010000004">
    <property type="protein sequence ID" value="KAG9451024.1"/>
    <property type="molecule type" value="Genomic_DNA"/>
</dbReference>
<evidence type="ECO:0000313" key="2">
    <source>
        <dbReference type="Proteomes" id="UP000825729"/>
    </source>
</evidence>
<dbReference type="Proteomes" id="UP000825729">
    <property type="component" value="Unassembled WGS sequence"/>
</dbReference>
<reference evidence="1 2" key="1">
    <citation type="submission" date="2021-07" db="EMBL/GenBank/DDBJ databases">
        <title>The Aristolochia fimbriata genome: insights into angiosperm evolution, floral development and chemical biosynthesis.</title>
        <authorList>
            <person name="Jiao Y."/>
        </authorList>
    </citation>
    <scope>NUCLEOTIDE SEQUENCE [LARGE SCALE GENOMIC DNA]</scope>
    <source>
        <strain evidence="1">IBCAS-2021</strain>
        <tissue evidence="1">Leaf</tissue>
    </source>
</reference>
<dbReference type="AlphaFoldDB" id="A0AAV7ER02"/>